<evidence type="ECO:0000256" key="1">
    <source>
        <dbReference type="SAM" id="Phobius"/>
    </source>
</evidence>
<evidence type="ECO:0000313" key="3">
    <source>
        <dbReference type="Proteomes" id="UP000071641"/>
    </source>
</evidence>
<name>A0A128ETH2_9GAMM</name>
<accession>A0A128ETH2</accession>
<dbReference type="Proteomes" id="UP000071641">
    <property type="component" value="Unassembled WGS sequence"/>
</dbReference>
<keyword evidence="1" id="KW-1133">Transmembrane helix</keyword>
<reference evidence="3" key="1">
    <citation type="submission" date="2016-02" db="EMBL/GenBank/DDBJ databases">
        <authorList>
            <person name="Rodrigo-Torres Lidia"/>
            <person name="Arahal R.David."/>
        </authorList>
    </citation>
    <scope>NUCLEOTIDE SEQUENCE [LARGE SCALE GENOMIC DNA]</scope>
    <source>
        <strain evidence="3">CECT 9029</strain>
    </source>
</reference>
<organism evidence="2 3">
    <name type="scientific">Grimontia celer</name>
    <dbReference type="NCBI Taxonomy" id="1796497"/>
    <lineage>
        <taxon>Bacteria</taxon>
        <taxon>Pseudomonadati</taxon>
        <taxon>Pseudomonadota</taxon>
        <taxon>Gammaproteobacteria</taxon>
        <taxon>Vibrionales</taxon>
        <taxon>Vibrionaceae</taxon>
        <taxon>Grimontia</taxon>
    </lineage>
</organism>
<proteinExistence type="predicted"/>
<gene>
    <name evidence="2" type="ORF">GCE9029_00517</name>
</gene>
<keyword evidence="3" id="KW-1185">Reference proteome</keyword>
<dbReference type="AlphaFoldDB" id="A0A128ETH2"/>
<keyword evidence="1" id="KW-0812">Transmembrane</keyword>
<dbReference type="EMBL" id="FIZX01000001">
    <property type="protein sequence ID" value="CZF77938.1"/>
    <property type="molecule type" value="Genomic_DNA"/>
</dbReference>
<protein>
    <submittedName>
        <fullName evidence="2">Uncharacterized protein</fullName>
    </submittedName>
</protein>
<feature type="transmembrane region" description="Helical" evidence="1">
    <location>
        <begin position="20"/>
        <end position="43"/>
    </location>
</feature>
<evidence type="ECO:0000313" key="2">
    <source>
        <dbReference type="EMBL" id="CZF77938.1"/>
    </source>
</evidence>
<keyword evidence="1" id="KW-0472">Membrane</keyword>
<dbReference type="STRING" id="1796497.GCE9029_00517"/>
<sequence>MTQQSVAKKNWGCAMLHQAINAVGMAIIVGKYTLLGLLAAVAVTNAA</sequence>